<dbReference type="InterPro" id="IPR001789">
    <property type="entry name" value="Sig_transdc_resp-reg_receiver"/>
</dbReference>
<name>A0ABY5Z3I2_9ACTN</name>
<gene>
    <name evidence="4" type="ORF">Drose_31730</name>
</gene>
<evidence type="ECO:0000259" key="3">
    <source>
        <dbReference type="PROSITE" id="PS50110"/>
    </source>
</evidence>
<organism evidence="4 5">
    <name type="scientific">Dactylosporangium roseum</name>
    <dbReference type="NCBI Taxonomy" id="47989"/>
    <lineage>
        <taxon>Bacteria</taxon>
        <taxon>Bacillati</taxon>
        <taxon>Actinomycetota</taxon>
        <taxon>Actinomycetes</taxon>
        <taxon>Micromonosporales</taxon>
        <taxon>Micromonosporaceae</taxon>
        <taxon>Dactylosporangium</taxon>
    </lineage>
</organism>
<dbReference type="EMBL" id="CP073721">
    <property type="protein sequence ID" value="UWZ35638.1"/>
    <property type="molecule type" value="Genomic_DNA"/>
</dbReference>
<evidence type="ECO:0000313" key="4">
    <source>
        <dbReference type="EMBL" id="UWZ35638.1"/>
    </source>
</evidence>
<dbReference type="Pfam" id="PF00072">
    <property type="entry name" value="Response_reg"/>
    <property type="match status" value="1"/>
</dbReference>
<dbReference type="Gene3D" id="3.40.50.2300">
    <property type="match status" value="1"/>
</dbReference>
<keyword evidence="5" id="KW-1185">Reference proteome</keyword>
<feature type="modified residue" description="4-aspartylphosphate" evidence="2">
    <location>
        <position position="58"/>
    </location>
</feature>
<evidence type="ECO:0000313" key="5">
    <source>
        <dbReference type="Proteomes" id="UP001058271"/>
    </source>
</evidence>
<dbReference type="SMART" id="SM00448">
    <property type="entry name" value="REC"/>
    <property type="match status" value="1"/>
</dbReference>
<dbReference type="SUPFAM" id="SSF52172">
    <property type="entry name" value="CheY-like"/>
    <property type="match status" value="1"/>
</dbReference>
<dbReference type="PANTHER" id="PTHR44591:SF3">
    <property type="entry name" value="RESPONSE REGULATORY DOMAIN-CONTAINING PROTEIN"/>
    <property type="match status" value="1"/>
</dbReference>
<accession>A0ABY5Z3I2</accession>
<feature type="domain" description="Response regulatory" evidence="3">
    <location>
        <begin position="2"/>
        <end position="125"/>
    </location>
</feature>
<proteinExistence type="predicted"/>
<evidence type="ECO:0000256" key="2">
    <source>
        <dbReference type="PROSITE-ProRule" id="PRU00169"/>
    </source>
</evidence>
<dbReference type="Proteomes" id="UP001058271">
    <property type="component" value="Chromosome"/>
</dbReference>
<dbReference type="InterPro" id="IPR050595">
    <property type="entry name" value="Bact_response_regulator"/>
</dbReference>
<dbReference type="InterPro" id="IPR011006">
    <property type="entry name" value="CheY-like_superfamily"/>
</dbReference>
<dbReference type="RefSeq" id="WP_260724989.1">
    <property type="nucleotide sequence ID" value="NZ_BAAABS010000085.1"/>
</dbReference>
<evidence type="ECO:0000256" key="1">
    <source>
        <dbReference type="ARBA" id="ARBA00022553"/>
    </source>
</evidence>
<dbReference type="PROSITE" id="PS50110">
    <property type="entry name" value="RESPONSE_REGULATORY"/>
    <property type="match status" value="1"/>
</dbReference>
<protein>
    <submittedName>
        <fullName evidence="4">Response regulator</fullName>
    </submittedName>
</protein>
<dbReference type="PANTHER" id="PTHR44591">
    <property type="entry name" value="STRESS RESPONSE REGULATOR PROTEIN 1"/>
    <property type="match status" value="1"/>
</dbReference>
<reference evidence="4" key="1">
    <citation type="submission" date="2021-04" db="EMBL/GenBank/DDBJ databases">
        <title>Biosynthetic gene clusters of Dactylosporangioum roseum.</title>
        <authorList>
            <person name="Hartkoorn R.C."/>
            <person name="Beaudoing E."/>
            <person name="Hot D."/>
            <person name="Moureu S."/>
        </authorList>
    </citation>
    <scope>NUCLEOTIDE SEQUENCE</scope>
    <source>
        <strain evidence="4">NRRL B-16295</strain>
    </source>
</reference>
<sequence length="133" mass="14370">MLTMVIDDSRAMRLILKRIVAQLGFDVVEAGNGQEAMDYLKAEVLDGGGEIPGLALVDWNMPEMNGLEFVTAVRAEPRLRGMTLMMVTTESEQSQIVRALASGAHEYVIKPFTPDAIIDKLALLGLVPNGVAA</sequence>
<keyword evidence="1 2" id="KW-0597">Phosphoprotein</keyword>